<proteinExistence type="predicted"/>
<dbReference type="OrthoDB" id="1118280at2"/>
<keyword evidence="3" id="KW-1185">Reference proteome</keyword>
<evidence type="ECO:0000313" key="3">
    <source>
        <dbReference type="Proteomes" id="UP000289775"/>
    </source>
</evidence>
<dbReference type="AlphaFoldDB" id="A0A444WFF0"/>
<evidence type="ECO:0008006" key="4">
    <source>
        <dbReference type="Google" id="ProtNLM"/>
    </source>
</evidence>
<dbReference type="RefSeq" id="WP_129750268.1">
    <property type="nucleotide sequence ID" value="NZ_JUIW01000003.1"/>
</dbReference>
<keyword evidence="1" id="KW-0732">Signal</keyword>
<gene>
    <name evidence="2" type="ORF">NU09_1122</name>
</gene>
<accession>A0A444WFF0</accession>
<comment type="caution">
    <text evidence="2">The sequence shown here is derived from an EMBL/GenBank/DDBJ whole genome shotgun (WGS) entry which is preliminary data.</text>
</comment>
<protein>
    <recommendedName>
        <fullName evidence="4">DUF4468 domain-containing protein</fullName>
    </recommendedName>
</protein>
<evidence type="ECO:0000256" key="1">
    <source>
        <dbReference type="SAM" id="SignalP"/>
    </source>
</evidence>
<feature type="signal peptide" evidence="1">
    <location>
        <begin position="1"/>
        <end position="20"/>
    </location>
</feature>
<sequence length="163" mass="19208">MKKLLLLLLFPLLGFGQHNFSIIKNNLVWEKVFPGTVMPEEMMKQIKLTGKCQFADFNYNVVDFCINYTSDDLKNFGYRMSPYFLSEGGQCTGMVEFKEGRYRVTIFKLDYYDPDDIMLVLPVNGEIIKDGQVRDRDAYERALSYFDQYFTYLFEKIVARDGW</sequence>
<organism evidence="2 3">
    <name type="scientific">Flavobacterium beibuense</name>
    <dbReference type="NCBI Taxonomy" id="657326"/>
    <lineage>
        <taxon>Bacteria</taxon>
        <taxon>Pseudomonadati</taxon>
        <taxon>Bacteroidota</taxon>
        <taxon>Flavobacteriia</taxon>
        <taxon>Flavobacteriales</taxon>
        <taxon>Flavobacteriaceae</taxon>
        <taxon>Flavobacterium</taxon>
    </lineage>
</organism>
<evidence type="ECO:0000313" key="2">
    <source>
        <dbReference type="EMBL" id="RYJ44512.1"/>
    </source>
</evidence>
<reference evidence="2 3" key="1">
    <citation type="submission" date="2014-12" db="EMBL/GenBank/DDBJ databases">
        <title>Genome sequence of Flavobacterium beibuense RSKm HC5.</title>
        <authorList>
            <person name="Kim J.F."/>
            <person name="Song J.Y."/>
            <person name="Kwak M.-J."/>
            <person name="Lee S.-W."/>
        </authorList>
    </citation>
    <scope>NUCLEOTIDE SEQUENCE [LARGE SCALE GENOMIC DNA]</scope>
    <source>
        <strain evidence="2 3">RSKm HC5</strain>
    </source>
</reference>
<name>A0A444WFF0_9FLAO</name>
<dbReference type="Proteomes" id="UP000289775">
    <property type="component" value="Unassembled WGS sequence"/>
</dbReference>
<dbReference type="EMBL" id="JUIW01000003">
    <property type="protein sequence ID" value="RYJ44512.1"/>
    <property type="molecule type" value="Genomic_DNA"/>
</dbReference>
<feature type="chain" id="PRO_5019002880" description="DUF4468 domain-containing protein" evidence="1">
    <location>
        <begin position="21"/>
        <end position="163"/>
    </location>
</feature>